<dbReference type="GO" id="GO:0004362">
    <property type="term" value="F:glutathione-disulfide reductase (NADPH) activity"/>
    <property type="evidence" value="ECO:0007669"/>
    <property type="project" value="UniProtKB-ARBA"/>
</dbReference>
<dbReference type="Gene3D" id="3.40.30.10">
    <property type="entry name" value="Glutaredoxin"/>
    <property type="match status" value="1"/>
</dbReference>
<dbReference type="PANTHER" id="PTHR45694:SF5">
    <property type="entry name" value="GLUTAREDOXIN 2"/>
    <property type="match status" value="1"/>
</dbReference>
<dbReference type="Proteomes" id="UP000698800">
    <property type="component" value="Unassembled WGS sequence"/>
</dbReference>
<sequence length="228" mass="25335">MPSQRRLRLLFLLVIAFTVAVLWYTADLRAARQVDFYQRTVKKMQEKGTDNAEMSKRLKDAELDAKKAADAKGPKEVVLGEGNKGDKHLAIVKANADAEDSRPAYDVTDELNAILKRSPIIIFSKSYCPFSKKAKGILLDKYKIVPAPYVVELDQHTHGTEIQDELLRTTGRRTVPNVLINGKSIGGGDDVAQLDTSGLLVEKVKSIGGKRIMEVALRSLKHPKQGRR</sequence>
<dbReference type="InterPro" id="IPR011899">
    <property type="entry name" value="Glutaredoxin_euk/vir"/>
</dbReference>
<comment type="similarity">
    <text evidence="1">Belongs to the glutaredoxin family. Monothiol subfamily.</text>
</comment>
<dbReference type="FunFam" id="3.40.30.10:FF:000093">
    <property type="entry name" value="Glutaredoxin 2"/>
    <property type="match status" value="1"/>
</dbReference>
<dbReference type="GO" id="GO:0034599">
    <property type="term" value="P:cellular response to oxidative stress"/>
    <property type="evidence" value="ECO:0007669"/>
    <property type="project" value="TreeGrafter"/>
</dbReference>
<feature type="domain" description="Glutaredoxin" evidence="2">
    <location>
        <begin position="120"/>
        <end position="185"/>
    </location>
</feature>
<name>A0A9P8ICH8_9PEZI</name>
<dbReference type="PROSITE" id="PS51354">
    <property type="entry name" value="GLUTAREDOXIN_2"/>
    <property type="match status" value="1"/>
</dbReference>
<dbReference type="SUPFAM" id="SSF52833">
    <property type="entry name" value="Thioredoxin-like"/>
    <property type="match status" value="1"/>
</dbReference>
<dbReference type="GO" id="GO:0005796">
    <property type="term" value="C:Golgi lumen"/>
    <property type="evidence" value="ECO:0007669"/>
    <property type="project" value="TreeGrafter"/>
</dbReference>
<gene>
    <name evidence="3" type="ORF">FGG08_000909</name>
</gene>
<dbReference type="InterPro" id="IPR002109">
    <property type="entry name" value="Glutaredoxin"/>
</dbReference>
<keyword evidence="4" id="KW-1185">Reference proteome</keyword>
<dbReference type="EMBL" id="JAGHQL010000011">
    <property type="protein sequence ID" value="KAH0544983.1"/>
    <property type="molecule type" value="Genomic_DNA"/>
</dbReference>
<dbReference type="NCBIfam" id="TIGR02180">
    <property type="entry name" value="GRX_euk"/>
    <property type="match status" value="1"/>
</dbReference>
<dbReference type="AlphaFoldDB" id="A0A9P8ICH8"/>
<dbReference type="InterPro" id="IPR014025">
    <property type="entry name" value="Glutaredoxin_subgr"/>
</dbReference>
<evidence type="ECO:0000256" key="1">
    <source>
        <dbReference type="ARBA" id="ARBA00009630"/>
    </source>
</evidence>
<comment type="caution">
    <text evidence="3">The sequence shown here is derived from an EMBL/GenBank/DDBJ whole genome shotgun (WGS) entry which is preliminary data.</text>
</comment>
<organism evidence="3 4">
    <name type="scientific">Glutinoglossum americanum</name>
    <dbReference type="NCBI Taxonomy" id="1670608"/>
    <lineage>
        <taxon>Eukaryota</taxon>
        <taxon>Fungi</taxon>
        <taxon>Dikarya</taxon>
        <taxon>Ascomycota</taxon>
        <taxon>Pezizomycotina</taxon>
        <taxon>Geoglossomycetes</taxon>
        <taxon>Geoglossales</taxon>
        <taxon>Geoglossaceae</taxon>
        <taxon>Glutinoglossum</taxon>
    </lineage>
</organism>
<evidence type="ECO:0000313" key="4">
    <source>
        <dbReference type="Proteomes" id="UP000698800"/>
    </source>
</evidence>
<dbReference type="GO" id="GO:0000324">
    <property type="term" value="C:fungal-type vacuole"/>
    <property type="evidence" value="ECO:0007669"/>
    <property type="project" value="TreeGrafter"/>
</dbReference>
<reference evidence="3" key="1">
    <citation type="submission" date="2021-03" db="EMBL/GenBank/DDBJ databases">
        <title>Comparative genomics and phylogenomic investigation of the class Geoglossomycetes provide insights into ecological specialization and systematics.</title>
        <authorList>
            <person name="Melie T."/>
            <person name="Pirro S."/>
            <person name="Miller A.N."/>
            <person name="Quandt A."/>
        </authorList>
    </citation>
    <scope>NUCLEOTIDE SEQUENCE</scope>
    <source>
        <strain evidence="3">GBOQ0MN5Z8</strain>
    </source>
</reference>
<accession>A0A9P8ICH8</accession>
<dbReference type="PRINTS" id="PR00160">
    <property type="entry name" value="GLUTAREDOXIN"/>
</dbReference>
<evidence type="ECO:0000259" key="2">
    <source>
        <dbReference type="Pfam" id="PF00462"/>
    </source>
</evidence>
<dbReference type="InterPro" id="IPR036249">
    <property type="entry name" value="Thioredoxin-like_sf"/>
</dbReference>
<proteinExistence type="inferred from homology"/>
<dbReference type="GO" id="GO:0005801">
    <property type="term" value="C:cis-Golgi network"/>
    <property type="evidence" value="ECO:0007669"/>
    <property type="project" value="UniProtKB-ARBA"/>
</dbReference>
<dbReference type="Pfam" id="PF00462">
    <property type="entry name" value="Glutaredoxin"/>
    <property type="match status" value="1"/>
</dbReference>
<dbReference type="OrthoDB" id="423313at2759"/>
<protein>
    <recommendedName>
        <fullName evidence="2">Glutaredoxin domain-containing protein</fullName>
    </recommendedName>
</protein>
<evidence type="ECO:0000313" key="3">
    <source>
        <dbReference type="EMBL" id="KAH0544983.1"/>
    </source>
</evidence>
<dbReference type="CDD" id="cd03419">
    <property type="entry name" value="GRX_GRXh_1_2_like"/>
    <property type="match status" value="1"/>
</dbReference>
<dbReference type="PANTHER" id="PTHR45694">
    <property type="entry name" value="GLUTAREDOXIN 2"/>
    <property type="match status" value="1"/>
</dbReference>